<dbReference type="AlphaFoldDB" id="A0A841C3N2"/>
<evidence type="ECO:0000313" key="1">
    <source>
        <dbReference type="EMBL" id="MBB5873919.1"/>
    </source>
</evidence>
<proteinExistence type="predicted"/>
<dbReference type="EMBL" id="JACHMN010000003">
    <property type="protein sequence ID" value="MBB5873919.1"/>
    <property type="molecule type" value="Genomic_DNA"/>
</dbReference>
<accession>A0A841C3N2</accession>
<evidence type="ECO:0000313" key="2">
    <source>
        <dbReference type="Proteomes" id="UP000587527"/>
    </source>
</evidence>
<name>A0A841C3N2_9ACTN</name>
<gene>
    <name evidence="1" type="ORF">F4553_007353</name>
</gene>
<dbReference type="RefSeq" id="WP_184845604.1">
    <property type="nucleotide sequence ID" value="NZ_JACHMN010000003.1"/>
</dbReference>
<sequence>MTIAAPTNRLRWLARLPTRMLAGWLLVAVLMGGGETAATETPLQVTASATTIATTTARPPLAETVRVLNTELAQAGPVTEAAVVVWRPADRPRSATLPGGLVQRGPPRG</sequence>
<comment type="caution">
    <text evidence="1">The sequence shown here is derived from an EMBL/GenBank/DDBJ whole genome shotgun (WGS) entry which is preliminary data.</text>
</comment>
<keyword evidence="2" id="KW-1185">Reference proteome</keyword>
<dbReference type="Proteomes" id="UP000587527">
    <property type="component" value="Unassembled WGS sequence"/>
</dbReference>
<organism evidence="1 2">
    <name type="scientific">Allocatelliglobosispora scoriae</name>
    <dbReference type="NCBI Taxonomy" id="643052"/>
    <lineage>
        <taxon>Bacteria</taxon>
        <taxon>Bacillati</taxon>
        <taxon>Actinomycetota</taxon>
        <taxon>Actinomycetes</taxon>
        <taxon>Micromonosporales</taxon>
        <taxon>Micromonosporaceae</taxon>
        <taxon>Allocatelliglobosispora</taxon>
    </lineage>
</organism>
<reference evidence="1 2" key="1">
    <citation type="submission" date="2020-08" db="EMBL/GenBank/DDBJ databases">
        <title>Sequencing the genomes of 1000 actinobacteria strains.</title>
        <authorList>
            <person name="Klenk H.-P."/>
        </authorList>
    </citation>
    <scope>NUCLEOTIDE SEQUENCE [LARGE SCALE GENOMIC DNA]</scope>
    <source>
        <strain evidence="1 2">DSM 45362</strain>
    </source>
</reference>
<protein>
    <submittedName>
        <fullName evidence="1">Uncharacterized protein</fullName>
    </submittedName>
</protein>